<keyword evidence="2" id="KW-1185">Reference proteome</keyword>
<dbReference type="Proteomes" id="UP000281553">
    <property type="component" value="Unassembled WGS sequence"/>
</dbReference>
<dbReference type="EMBL" id="UYRU01053033">
    <property type="protein sequence ID" value="VDN12105.1"/>
    <property type="molecule type" value="Genomic_DNA"/>
</dbReference>
<organism evidence="1 2">
    <name type="scientific">Dibothriocephalus latus</name>
    <name type="common">Fish tapeworm</name>
    <name type="synonym">Diphyllobothrium latum</name>
    <dbReference type="NCBI Taxonomy" id="60516"/>
    <lineage>
        <taxon>Eukaryota</taxon>
        <taxon>Metazoa</taxon>
        <taxon>Spiralia</taxon>
        <taxon>Lophotrochozoa</taxon>
        <taxon>Platyhelminthes</taxon>
        <taxon>Cestoda</taxon>
        <taxon>Eucestoda</taxon>
        <taxon>Diphyllobothriidea</taxon>
        <taxon>Diphyllobothriidae</taxon>
        <taxon>Dibothriocephalus</taxon>
    </lineage>
</organism>
<name>A0A3P7L3X0_DIBLA</name>
<dbReference type="Gene3D" id="3.60.10.10">
    <property type="entry name" value="Endonuclease/exonuclease/phosphatase"/>
    <property type="match status" value="1"/>
</dbReference>
<evidence type="ECO:0000313" key="2">
    <source>
        <dbReference type="Proteomes" id="UP000281553"/>
    </source>
</evidence>
<protein>
    <submittedName>
        <fullName evidence="1">Uncharacterized protein</fullName>
    </submittedName>
</protein>
<accession>A0A3P7L3X0</accession>
<evidence type="ECO:0000313" key="1">
    <source>
        <dbReference type="EMBL" id="VDN12105.1"/>
    </source>
</evidence>
<sequence>MADLAGLVRCSSTHGDPWQQTWTFRTIIFAIIGDGIPKVQEPLPCPDGLTLEDAYGPDAILLSPQRSACTVHLYGMIFYRDANAGLCARKMNGNLRSLTTVICGKVQAFPASGAQNPKADSLHHDHFDFCCLSEVRIPDSAGREINTLGFNSHFKFYHKRPGDSSGAAIALLVRANRELLAWESFNDHTAYSRLKGHFTNTFVVFVYAHKSVAEQRHNKTFYRV</sequence>
<dbReference type="OrthoDB" id="6242194at2759"/>
<dbReference type="AlphaFoldDB" id="A0A3P7L3X0"/>
<proteinExistence type="predicted"/>
<reference evidence="1 2" key="1">
    <citation type="submission" date="2018-11" db="EMBL/GenBank/DDBJ databases">
        <authorList>
            <consortium name="Pathogen Informatics"/>
        </authorList>
    </citation>
    <scope>NUCLEOTIDE SEQUENCE [LARGE SCALE GENOMIC DNA]</scope>
</reference>
<gene>
    <name evidence="1" type="ORF">DILT_LOCUS7936</name>
</gene>
<dbReference type="InterPro" id="IPR036691">
    <property type="entry name" value="Endo/exonu/phosph_ase_sf"/>
</dbReference>